<keyword evidence="4" id="KW-0408">Iron</keyword>
<dbReference type="Gene3D" id="3.30.70.20">
    <property type="match status" value="1"/>
</dbReference>
<evidence type="ECO:0000313" key="10">
    <source>
        <dbReference type="Proteomes" id="UP000036923"/>
    </source>
</evidence>
<dbReference type="OrthoDB" id="9806398at2"/>
<keyword evidence="7" id="KW-0812">Transmembrane</keyword>
<feature type="domain" description="4Fe-4S ferredoxin-type" evidence="8">
    <location>
        <begin position="203"/>
        <end position="232"/>
    </location>
</feature>
<evidence type="ECO:0000256" key="3">
    <source>
        <dbReference type="ARBA" id="ARBA00022723"/>
    </source>
</evidence>
<dbReference type="PROSITE" id="PS00198">
    <property type="entry name" value="4FE4S_FER_1"/>
    <property type="match status" value="2"/>
</dbReference>
<dbReference type="eggNOG" id="COG0348">
    <property type="taxonomic scope" value="Bacteria"/>
</dbReference>
<dbReference type="InterPro" id="IPR017900">
    <property type="entry name" value="4Fe4S_Fe_S_CS"/>
</dbReference>
<name>A0A0L6JTC6_9FIRM</name>
<dbReference type="AlphaFoldDB" id="A0A0L6JTC6"/>
<comment type="subcellular location">
    <subcellularLocation>
        <location evidence="1">Cell membrane</location>
    </subcellularLocation>
</comment>
<evidence type="ECO:0000256" key="5">
    <source>
        <dbReference type="ARBA" id="ARBA00023014"/>
    </source>
</evidence>
<dbReference type="Pfam" id="PF12801">
    <property type="entry name" value="Fer4_5"/>
    <property type="match status" value="2"/>
</dbReference>
<dbReference type="STRING" id="398512.Bccel_4233"/>
<dbReference type="RefSeq" id="WP_036937753.1">
    <property type="nucleotide sequence ID" value="NZ_JQKC01000005.1"/>
</dbReference>
<dbReference type="SUPFAM" id="SSF54862">
    <property type="entry name" value="4Fe-4S ferredoxins"/>
    <property type="match status" value="1"/>
</dbReference>
<dbReference type="PROSITE" id="PS51379">
    <property type="entry name" value="4FE4S_FER_2"/>
    <property type="match status" value="2"/>
</dbReference>
<evidence type="ECO:0000256" key="1">
    <source>
        <dbReference type="ARBA" id="ARBA00004236"/>
    </source>
</evidence>
<feature type="transmembrane region" description="Helical" evidence="7">
    <location>
        <begin position="7"/>
        <end position="27"/>
    </location>
</feature>
<keyword evidence="10" id="KW-1185">Reference proteome</keyword>
<evidence type="ECO:0000256" key="7">
    <source>
        <dbReference type="SAM" id="Phobius"/>
    </source>
</evidence>
<keyword evidence="3" id="KW-0479">Metal-binding</keyword>
<feature type="transmembrane region" description="Helical" evidence="7">
    <location>
        <begin position="162"/>
        <end position="179"/>
    </location>
</feature>
<feature type="transmembrane region" description="Helical" evidence="7">
    <location>
        <begin position="122"/>
        <end position="142"/>
    </location>
</feature>
<dbReference type="GO" id="GO:0005886">
    <property type="term" value="C:plasma membrane"/>
    <property type="evidence" value="ECO:0007669"/>
    <property type="project" value="UniProtKB-SubCell"/>
</dbReference>
<keyword evidence="6 7" id="KW-0472">Membrane</keyword>
<dbReference type="PATRIC" id="fig|398512.5.peg.4430"/>
<evidence type="ECO:0000313" key="9">
    <source>
        <dbReference type="EMBL" id="KNY28959.1"/>
    </source>
</evidence>
<evidence type="ECO:0000256" key="6">
    <source>
        <dbReference type="ARBA" id="ARBA00023136"/>
    </source>
</evidence>
<dbReference type="EMBL" id="LGTC01000001">
    <property type="protein sequence ID" value="KNY28959.1"/>
    <property type="molecule type" value="Genomic_DNA"/>
</dbReference>
<dbReference type="Proteomes" id="UP000036923">
    <property type="component" value="Unassembled WGS sequence"/>
</dbReference>
<evidence type="ECO:0000259" key="8">
    <source>
        <dbReference type="PROSITE" id="PS51379"/>
    </source>
</evidence>
<comment type="caution">
    <text evidence="9">The sequence shown here is derived from an EMBL/GenBank/DDBJ whole genome shotgun (WGS) entry which is preliminary data.</text>
</comment>
<feature type="transmembrane region" description="Helical" evidence="7">
    <location>
        <begin position="63"/>
        <end position="81"/>
    </location>
</feature>
<dbReference type="GO" id="GO:0046872">
    <property type="term" value="F:metal ion binding"/>
    <property type="evidence" value="ECO:0007669"/>
    <property type="project" value="UniProtKB-KW"/>
</dbReference>
<gene>
    <name evidence="9" type="ORF">Bccel_4233</name>
</gene>
<evidence type="ECO:0000256" key="4">
    <source>
        <dbReference type="ARBA" id="ARBA00023004"/>
    </source>
</evidence>
<reference evidence="10" key="1">
    <citation type="submission" date="2015-07" db="EMBL/GenBank/DDBJ databases">
        <title>Near-Complete Genome Sequence of the Cellulolytic Bacterium Bacteroides (Pseudobacteroides) cellulosolvens ATCC 35603.</title>
        <authorList>
            <person name="Dassa B."/>
            <person name="Utturkar S.M."/>
            <person name="Klingeman D.M."/>
            <person name="Hurt R.A."/>
            <person name="Keller M."/>
            <person name="Xu J."/>
            <person name="Reddy Y.H.K."/>
            <person name="Borovok I."/>
            <person name="Grinberg I.R."/>
            <person name="Lamed R."/>
            <person name="Zhivin O."/>
            <person name="Bayer E.A."/>
            <person name="Brown S.D."/>
        </authorList>
    </citation>
    <scope>NUCLEOTIDE SEQUENCE [LARGE SCALE GENOMIC DNA]</scope>
    <source>
        <strain evidence="10">DSM 2933</strain>
    </source>
</reference>
<dbReference type="Pfam" id="PF13237">
    <property type="entry name" value="Fer4_10"/>
    <property type="match status" value="1"/>
</dbReference>
<feature type="transmembrane region" description="Helical" evidence="7">
    <location>
        <begin position="268"/>
        <end position="291"/>
    </location>
</feature>
<keyword evidence="2" id="KW-1003">Cell membrane</keyword>
<keyword evidence="5" id="KW-0411">Iron-sulfur</keyword>
<feature type="domain" description="4Fe-4S ferredoxin-type" evidence="8">
    <location>
        <begin position="233"/>
        <end position="260"/>
    </location>
</feature>
<organism evidence="9 10">
    <name type="scientific">Pseudobacteroides cellulosolvens ATCC 35603 = DSM 2933</name>
    <dbReference type="NCBI Taxonomy" id="398512"/>
    <lineage>
        <taxon>Bacteria</taxon>
        <taxon>Bacillati</taxon>
        <taxon>Bacillota</taxon>
        <taxon>Clostridia</taxon>
        <taxon>Eubacteriales</taxon>
        <taxon>Oscillospiraceae</taxon>
        <taxon>Pseudobacteroides</taxon>
    </lineage>
</organism>
<proteinExistence type="predicted"/>
<dbReference type="InterPro" id="IPR017896">
    <property type="entry name" value="4Fe4S_Fe-S-bd"/>
</dbReference>
<accession>A0A0L6JTC6</accession>
<dbReference type="InterPro" id="IPR052378">
    <property type="entry name" value="NosR_regulator"/>
</dbReference>
<sequence>MGKKSSGVIRWAVLGIILGGSMLIHYLHLVGGVRYPSVHSICPYGGIENLWAWLAGRANIQKIFSGTMVLFFLTIVFALIFRRSFCGNICPFGALQELLGLISPKKVKIPEVVDKHLRKVKYIILILSVFMAWITLSLWLSPFDPWAAFAHIYKGEEMIEEYLIGTIVLVATVIASLFISRAFCKYLCPAGALYAVIGKLSPYKVTRDPKKCIKCGVCTQKCPMDIEVHSCERVTTAECISCNRCVEVCPGAGSMIYTKLARFNFKPLASVIVSVTVFFGSIFLLDAAGLYTVSLPTEAEIVEKAEYLGISDLRGSMTIEQGAFYTGKELGDFYKIMEIPTNVPKDTLLKYVNQYVPGYDFHLMKAKKGSD</sequence>
<dbReference type="PANTHER" id="PTHR30224">
    <property type="entry name" value="ELECTRON TRANSPORT PROTEIN"/>
    <property type="match status" value="1"/>
</dbReference>
<keyword evidence="7" id="KW-1133">Transmembrane helix</keyword>
<dbReference type="PANTHER" id="PTHR30224:SF4">
    <property type="entry name" value="ELECTRON TRANSPORT PROTEIN YCCM-RELATED"/>
    <property type="match status" value="1"/>
</dbReference>
<evidence type="ECO:0000256" key="2">
    <source>
        <dbReference type="ARBA" id="ARBA00022475"/>
    </source>
</evidence>
<protein>
    <submittedName>
        <fullName evidence="9">4Fe-4S ferredoxin, iron-sulpur binding domain-containing protein</fullName>
    </submittedName>
</protein>
<dbReference type="GO" id="GO:0051536">
    <property type="term" value="F:iron-sulfur cluster binding"/>
    <property type="evidence" value="ECO:0007669"/>
    <property type="project" value="UniProtKB-KW"/>
</dbReference>